<dbReference type="GeneID" id="113466726"/>
<evidence type="ECO:0000313" key="3">
    <source>
        <dbReference type="RefSeq" id="XP_026678194.1"/>
    </source>
</evidence>
<dbReference type="STRING" id="121845.A0A3Q0IPH4"/>
<feature type="region of interest" description="Disordered" evidence="1">
    <location>
        <begin position="1"/>
        <end position="22"/>
    </location>
</feature>
<reference evidence="3" key="1">
    <citation type="submission" date="2025-08" db="UniProtKB">
        <authorList>
            <consortium name="RefSeq"/>
        </authorList>
    </citation>
    <scope>IDENTIFICATION</scope>
</reference>
<dbReference type="PaxDb" id="121845-A0A3Q0IPH4"/>
<dbReference type="KEGG" id="dci:113466726"/>
<accession>A0A3Q0IPH4</accession>
<dbReference type="RefSeq" id="XP_026678194.1">
    <property type="nucleotide sequence ID" value="XM_026822393.1"/>
</dbReference>
<keyword evidence="2" id="KW-1185">Reference proteome</keyword>
<dbReference type="Proteomes" id="UP000079169">
    <property type="component" value="Unplaced"/>
</dbReference>
<gene>
    <name evidence="3" type="primary">LOC113466726</name>
</gene>
<feature type="region of interest" description="Disordered" evidence="1">
    <location>
        <begin position="126"/>
        <end position="147"/>
    </location>
</feature>
<dbReference type="AlphaFoldDB" id="A0A3Q0IPH4"/>
<feature type="compositionally biased region" description="Basic and acidic residues" evidence="1">
    <location>
        <begin position="1"/>
        <end position="13"/>
    </location>
</feature>
<evidence type="ECO:0000313" key="2">
    <source>
        <dbReference type="Proteomes" id="UP000079169"/>
    </source>
</evidence>
<feature type="compositionally biased region" description="Polar residues" evidence="1">
    <location>
        <begin position="136"/>
        <end position="146"/>
    </location>
</feature>
<name>A0A3Q0IPH4_DIACI</name>
<proteinExistence type="predicted"/>
<sequence>MESMHTDDMKDVSDTDEESEKAMIEQIKRDSLKQLEEAEKVTSVYEDPNVSTTDIFYQGDDARGFFLSSGETYIYPTNYPIRDYQRNIVQSCLFENTHPKPKLPQTTSVLSKLSYVEENGINNTDINTNPPIVSKPANTKNTVNDTSSDEDLEFFIPKRNRL</sequence>
<evidence type="ECO:0000256" key="1">
    <source>
        <dbReference type="SAM" id="MobiDB-lite"/>
    </source>
</evidence>
<protein>
    <submittedName>
        <fullName evidence="3">Uncharacterized protein LOC113466726</fullName>
    </submittedName>
</protein>
<organism evidence="2 3">
    <name type="scientific">Diaphorina citri</name>
    <name type="common">Asian citrus psyllid</name>
    <dbReference type="NCBI Taxonomy" id="121845"/>
    <lineage>
        <taxon>Eukaryota</taxon>
        <taxon>Metazoa</taxon>
        <taxon>Ecdysozoa</taxon>
        <taxon>Arthropoda</taxon>
        <taxon>Hexapoda</taxon>
        <taxon>Insecta</taxon>
        <taxon>Pterygota</taxon>
        <taxon>Neoptera</taxon>
        <taxon>Paraneoptera</taxon>
        <taxon>Hemiptera</taxon>
        <taxon>Sternorrhyncha</taxon>
        <taxon>Psylloidea</taxon>
        <taxon>Psyllidae</taxon>
        <taxon>Diaphorininae</taxon>
        <taxon>Diaphorina</taxon>
    </lineage>
</organism>